<evidence type="ECO:0000256" key="3">
    <source>
        <dbReference type="ARBA" id="ARBA00022737"/>
    </source>
</evidence>
<reference evidence="13 14" key="1">
    <citation type="submission" date="2018-05" db="EMBL/GenBank/DDBJ databases">
        <title>Abyssibacter profundi OUC007T gen. nov., sp. nov, a marine bacterium isolated from seawater of the Mariana Trench.</title>
        <authorList>
            <person name="Zhou S."/>
        </authorList>
    </citation>
    <scope>NUCLEOTIDE SEQUENCE [LARGE SCALE GENOMIC DNA]</scope>
    <source>
        <strain evidence="13 14">OUC007</strain>
    </source>
</reference>
<evidence type="ECO:0000256" key="6">
    <source>
        <dbReference type="ARBA" id="ARBA00023136"/>
    </source>
</evidence>
<dbReference type="Proteomes" id="UP000251800">
    <property type="component" value="Unassembled WGS sequence"/>
</dbReference>
<keyword evidence="3" id="KW-0677">Repeat</keyword>
<dbReference type="InterPro" id="IPR000644">
    <property type="entry name" value="CBS_dom"/>
</dbReference>
<dbReference type="CDD" id="cd04590">
    <property type="entry name" value="CBS_pair_CorC_HlyC_assoc"/>
    <property type="match status" value="1"/>
</dbReference>
<evidence type="ECO:0000259" key="12">
    <source>
        <dbReference type="PROSITE" id="PS51846"/>
    </source>
</evidence>
<proteinExistence type="predicted"/>
<keyword evidence="6 8" id="KW-0472">Membrane</keyword>
<dbReference type="Pfam" id="PF01595">
    <property type="entry name" value="CNNM"/>
    <property type="match status" value="1"/>
</dbReference>
<dbReference type="RefSeq" id="WP_109718537.1">
    <property type="nucleotide sequence ID" value="NZ_QEQK01000001.1"/>
</dbReference>
<evidence type="ECO:0000259" key="11">
    <source>
        <dbReference type="PROSITE" id="PS51371"/>
    </source>
</evidence>
<evidence type="ECO:0000256" key="9">
    <source>
        <dbReference type="SAM" id="MobiDB-lite"/>
    </source>
</evidence>
<organism evidence="13 14">
    <name type="scientific">Abyssibacter profundi</name>
    <dbReference type="NCBI Taxonomy" id="2182787"/>
    <lineage>
        <taxon>Bacteria</taxon>
        <taxon>Pseudomonadati</taxon>
        <taxon>Pseudomonadota</taxon>
        <taxon>Gammaproteobacteria</taxon>
        <taxon>Chromatiales</taxon>
        <taxon>Oceanococcaceae</taxon>
        <taxon>Abyssibacter</taxon>
    </lineage>
</organism>
<keyword evidence="14" id="KW-1185">Reference proteome</keyword>
<dbReference type="Gene3D" id="3.10.580.10">
    <property type="entry name" value="CBS-domain"/>
    <property type="match status" value="1"/>
</dbReference>
<dbReference type="InterPro" id="IPR046342">
    <property type="entry name" value="CBS_dom_sf"/>
</dbReference>
<dbReference type="OrthoDB" id="9798188at2"/>
<comment type="subcellular location">
    <subcellularLocation>
        <location evidence="1">Membrane</location>
        <topology evidence="1">Multi-pass membrane protein</topology>
    </subcellularLocation>
</comment>
<feature type="transmembrane region" description="Helical" evidence="10">
    <location>
        <begin position="124"/>
        <end position="144"/>
    </location>
</feature>
<dbReference type="SUPFAM" id="SSF54631">
    <property type="entry name" value="CBS-domain pair"/>
    <property type="match status" value="1"/>
</dbReference>
<feature type="transmembrane region" description="Helical" evidence="10">
    <location>
        <begin position="91"/>
        <end position="112"/>
    </location>
</feature>
<feature type="domain" description="CBS" evidence="11">
    <location>
        <begin position="269"/>
        <end position="327"/>
    </location>
</feature>
<keyword evidence="2 8" id="KW-0812">Transmembrane</keyword>
<evidence type="ECO:0000256" key="7">
    <source>
        <dbReference type="PROSITE-ProRule" id="PRU00703"/>
    </source>
</evidence>
<dbReference type="PANTHER" id="PTHR22777:SF4">
    <property type="entry name" value="UPF0053 PROTEIN SLL1254"/>
    <property type="match status" value="1"/>
</dbReference>
<protein>
    <submittedName>
        <fullName evidence="13">Hemolysin</fullName>
    </submittedName>
</protein>
<evidence type="ECO:0000313" key="13">
    <source>
        <dbReference type="EMBL" id="PWN57681.1"/>
    </source>
</evidence>
<evidence type="ECO:0000256" key="2">
    <source>
        <dbReference type="ARBA" id="ARBA00022692"/>
    </source>
</evidence>
<feature type="region of interest" description="Disordered" evidence="9">
    <location>
        <begin position="351"/>
        <end position="379"/>
    </location>
</feature>
<evidence type="ECO:0000256" key="10">
    <source>
        <dbReference type="SAM" id="Phobius"/>
    </source>
</evidence>
<sequence length="379" mass="41608">MLSLLIVFFLISIVFSFLCSMWEAVLLSVTPAYSRIQEEQGTAIGRQLRLFKDNIDKPLAAILTLNTIAHTVGAIGVGNQAAAIWADASPIITVLVVPTVMTLAILVLSEIIPKTLGATHWQVLAPFTVRSLRLIGTLMAPLVWMSQFITRRLKHGEPGSVLSRSDFLAMTDIVEEQGELHASESSIIKNLLRFQDVTASSVMTPRVVIVAAEEDVSIADFHASGDALRFSRIPCYTGGSMDQVTGYVLKDDVLEALLAGETERDLGSLKRPMPVIPEDYPIPSLFDRFLTEREHIALVVDRFGGTAGIVTSEDVIETLLGLEIVDERDESQDMQALARSMWRKRARRMQLPELPTDTPADMAGATVPPQSDAPTDERQ</sequence>
<gene>
    <name evidence="13" type="ORF">DEH80_00640</name>
</gene>
<dbReference type="PROSITE" id="PS51371">
    <property type="entry name" value="CBS"/>
    <property type="match status" value="1"/>
</dbReference>
<evidence type="ECO:0000313" key="14">
    <source>
        <dbReference type="Proteomes" id="UP000251800"/>
    </source>
</evidence>
<dbReference type="AlphaFoldDB" id="A0A363UQE5"/>
<dbReference type="PROSITE" id="PS51846">
    <property type="entry name" value="CNNM"/>
    <property type="match status" value="1"/>
</dbReference>
<dbReference type="InterPro" id="IPR002550">
    <property type="entry name" value="CNNM"/>
</dbReference>
<evidence type="ECO:0000256" key="1">
    <source>
        <dbReference type="ARBA" id="ARBA00004141"/>
    </source>
</evidence>
<dbReference type="EMBL" id="QEQK01000001">
    <property type="protein sequence ID" value="PWN57681.1"/>
    <property type="molecule type" value="Genomic_DNA"/>
</dbReference>
<evidence type="ECO:0000256" key="5">
    <source>
        <dbReference type="ARBA" id="ARBA00023122"/>
    </source>
</evidence>
<feature type="transmembrane region" description="Helical" evidence="10">
    <location>
        <begin position="58"/>
        <end position="79"/>
    </location>
</feature>
<keyword evidence="5 7" id="KW-0129">CBS domain</keyword>
<evidence type="ECO:0000256" key="8">
    <source>
        <dbReference type="PROSITE-ProRule" id="PRU01193"/>
    </source>
</evidence>
<name>A0A363UQE5_9GAMM</name>
<dbReference type="PANTHER" id="PTHR22777">
    <property type="entry name" value="HEMOLYSIN-RELATED"/>
    <property type="match status" value="1"/>
</dbReference>
<evidence type="ECO:0000256" key="4">
    <source>
        <dbReference type="ARBA" id="ARBA00022989"/>
    </source>
</evidence>
<feature type="domain" description="CNNM transmembrane" evidence="12">
    <location>
        <begin position="1"/>
        <end position="184"/>
    </location>
</feature>
<dbReference type="InterPro" id="IPR044751">
    <property type="entry name" value="Ion_transp-like_CBS"/>
</dbReference>
<comment type="caution">
    <text evidence="13">The sequence shown here is derived from an EMBL/GenBank/DDBJ whole genome shotgun (WGS) entry which is preliminary data.</text>
</comment>
<accession>A0A363UQE5</accession>
<dbReference type="Pfam" id="PF00571">
    <property type="entry name" value="CBS"/>
    <property type="match status" value="1"/>
</dbReference>
<keyword evidence="4 8" id="KW-1133">Transmembrane helix</keyword>
<dbReference type="GO" id="GO:0005886">
    <property type="term" value="C:plasma membrane"/>
    <property type="evidence" value="ECO:0007669"/>
    <property type="project" value="TreeGrafter"/>
</dbReference>